<reference evidence="2 3" key="1">
    <citation type="submission" date="2020-04" db="EMBL/GenBank/DDBJ databases">
        <authorList>
            <person name="Liu S."/>
        </authorList>
    </citation>
    <scope>NUCLEOTIDE SEQUENCE [LARGE SCALE GENOMIC DNA]</scope>
    <source>
        <strain evidence="2 3">CGMCC 1.15091</strain>
    </source>
</reference>
<dbReference type="InterPro" id="IPR000383">
    <property type="entry name" value="Xaa-Pro-like_dom"/>
</dbReference>
<dbReference type="Gene3D" id="1.10.3020.10">
    <property type="entry name" value="alpha-amino acid ester hydrolase ( Helical cap domain)"/>
    <property type="match status" value="1"/>
</dbReference>
<proteinExistence type="predicted"/>
<dbReference type="Proteomes" id="UP000523795">
    <property type="component" value="Unassembled WGS sequence"/>
</dbReference>
<accession>A0ABX1JSV2</accession>
<feature type="non-terminal residue" evidence="2">
    <location>
        <position position="1"/>
    </location>
</feature>
<evidence type="ECO:0000313" key="2">
    <source>
        <dbReference type="EMBL" id="NKX52374.1"/>
    </source>
</evidence>
<name>A0ABX1JSV2_9MICC</name>
<dbReference type="EMBL" id="JAAZSR010000509">
    <property type="protein sequence ID" value="NKX52374.1"/>
    <property type="molecule type" value="Genomic_DNA"/>
</dbReference>
<keyword evidence="3" id="KW-1185">Reference proteome</keyword>
<dbReference type="InterPro" id="IPR029058">
    <property type="entry name" value="AB_hydrolase_fold"/>
</dbReference>
<evidence type="ECO:0000259" key="1">
    <source>
        <dbReference type="Pfam" id="PF02129"/>
    </source>
</evidence>
<sequence length="193" mass="20996">KETDAGYWQRISYTDSRIQTQVPALHVGGWFDLFLRGTLDNFTTMSQAAVSGEARTSQPLIVGPWTHADYTGAAGELFFGAGSAQAVRLEEQQLRFLRESVDGSPSSLPAVQVFVMGANVWRAENEWPLARTEWQKWYLHADAGLLPQEPARRADNGGQWLGFTHDPHDPVPTIGGGTLIQGGPGDGAGYMPG</sequence>
<protein>
    <submittedName>
        <fullName evidence="2">CocE/NonD family hydrolase</fullName>
    </submittedName>
</protein>
<organism evidence="2 3">
    <name type="scientific">Arthrobacter deserti</name>
    <dbReference type="NCBI Taxonomy" id="1742687"/>
    <lineage>
        <taxon>Bacteria</taxon>
        <taxon>Bacillati</taxon>
        <taxon>Actinomycetota</taxon>
        <taxon>Actinomycetes</taxon>
        <taxon>Micrococcales</taxon>
        <taxon>Micrococcaceae</taxon>
        <taxon>Arthrobacter</taxon>
    </lineage>
</organism>
<dbReference type="Gene3D" id="3.40.50.1820">
    <property type="entry name" value="alpha/beta hydrolase"/>
    <property type="match status" value="1"/>
</dbReference>
<dbReference type="NCBIfam" id="TIGR00976">
    <property type="entry name" value="CocE_NonD"/>
    <property type="match status" value="1"/>
</dbReference>
<feature type="domain" description="Xaa-Pro dipeptidyl-peptidase-like" evidence="1">
    <location>
        <begin position="5"/>
        <end position="68"/>
    </location>
</feature>
<dbReference type="SUPFAM" id="SSF53474">
    <property type="entry name" value="alpha/beta-Hydrolases"/>
    <property type="match status" value="1"/>
</dbReference>
<comment type="caution">
    <text evidence="2">The sequence shown here is derived from an EMBL/GenBank/DDBJ whole genome shotgun (WGS) entry which is preliminary data.</text>
</comment>
<dbReference type="Gene3D" id="2.60.120.260">
    <property type="entry name" value="Galactose-binding domain-like"/>
    <property type="match status" value="1"/>
</dbReference>
<keyword evidence="2" id="KW-0378">Hydrolase</keyword>
<dbReference type="Pfam" id="PF02129">
    <property type="entry name" value="Peptidase_S15"/>
    <property type="match status" value="1"/>
</dbReference>
<dbReference type="GO" id="GO:0016787">
    <property type="term" value="F:hydrolase activity"/>
    <property type="evidence" value="ECO:0007669"/>
    <property type="project" value="UniProtKB-KW"/>
</dbReference>
<dbReference type="SUPFAM" id="SSF49785">
    <property type="entry name" value="Galactose-binding domain-like"/>
    <property type="match status" value="1"/>
</dbReference>
<dbReference type="InterPro" id="IPR008979">
    <property type="entry name" value="Galactose-bd-like_sf"/>
</dbReference>
<feature type="non-terminal residue" evidence="2">
    <location>
        <position position="193"/>
    </location>
</feature>
<evidence type="ECO:0000313" key="3">
    <source>
        <dbReference type="Proteomes" id="UP000523795"/>
    </source>
</evidence>
<gene>
    <name evidence="2" type="ORF">HER39_17715</name>
</gene>
<dbReference type="InterPro" id="IPR005674">
    <property type="entry name" value="CocE/Ser_esterase"/>
</dbReference>